<comment type="caution">
    <text evidence="1">The sequence shown here is derived from an EMBL/GenBank/DDBJ whole genome shotgun (WGS) entry which is preliminary data.</text>
</comment>
<reference evidence="1 2" key="1">
    <citation type="journal article" date="2019" name="Int. J. Syst. Evol. Microbiol.">
        <title>The Global Catalogue of Microorganisms (GCM) 10K type strain sequencing project: providing services to taxonomists for standard genome sequencing and annotation.</title>
        <authorList>
            <consortium name="The Broad Institute Genomics Platform"/>
            <consortium name="The Broad Institute Genome Sequencing Center for Infectious Disease"/>
            <person name="Wu L."/>
            <person name="Ma J."/>
        </authorList>
    </citation>
    <scope>NUCLEOTIDE SEQUENCE [LARGE SCALE GENOMIC DNA]</scope>
    <source>
        <strain evidence="1 2">JCM 6835</strain>
    </source>
</reference>
<gene>
    <name evidence="1" type="ORF">GCM10010412_002060</name>
</gene>
<organism evidence="1 2">
    <name type="scientific">Nonomuraea recticatena</name>
    <dbReference type="NCBI Taxonomy" id="46178"/>
    <lineage>
        <taxon>Bacteria</taxon>
        <taxon>Bacillati</taxon>
        <taxon>Actinomycetota</taxon>
        <taxon>Actinomycetes</taxon>
        <taxon>Streptosporangiales</taxon>
        <taxon>Streptosporangiaceae</taxon>
        <taxon>Nonomuraea</taxon>
    </lineage>
</organism>
<sequence>MREPHPALQRLNALVGEWEIWATVGDTPTAGGRSVVEWMEGGAFLLQRTDAELPEDAPSEWLANSPFPVSAIIGLDDASEEFTMLYADGRGVHRVYRMTFADGVWRIWREAPGFNQRFTGALSEDGASITCSWEMSQDGTSWQHDFDLEYRKVK</sequence>
<evidence type="ECO:0000313" key="1">
    <source>
        <dbReference type="EMBL" id="GAA2642307.1"/>
    </source>
</evidence>
<evidence type="ECO:0000313" key="2">
    <source>
        <dbReference type="Proteomes" id="UP001501666"/>
    </source>
</evidence>
<proteinExistence type="predicted"/>
<dbReference type="Proteomes" id="UP001501666">
    <property type="component" value="Unassembled WGS sequence"/>
</dbReference>
<protein>
    <recommendedName>
        <fullName evidence="3">DUF1579 domain-containing protein</fullName>
    </recommendedName>
</protein>
<dbReference type="EMBL" id="BAAATE010000001">
    <property type="protein sequence ID" value="GAA2642307.1"/>
    <property type="molecule type" value="Genomic_DNA"/>
</dbReference>
<dbReference type="RefSeq" id="WP_346142443.1">
    <property type="nucleotide sequence ID" value="NZ_BAAATE010000001.1"/>
</dbReference>
<keyword evidence="2" id="KW-1185">Reference proteome</keyword>
<evidence type="ECO:0008006" key="3">
    <source>
        <dbReference type="Google" id="ProtNLM"/>
    </source>
</evidence>
<accession>A0ABN3R2U1</accession>
<name>A0ABN3R2U1_9ACTN</name>